<comment type="caution">
    <text evidence="5">The sequence shown here is derived from an EMBL/GenBank/DDBJ whole genome shotgun (WGS) entry which is preliminary data.</text>
</comment>
<dbReference type="PRINTS" id="PR00080">
    <property type="entry name" value="SDRFAMILY"/>
</dbReference>
<evidence type="ECO:0000256" key="3">
    <source>
        <dbReference type="ARBA" id="ARBA00023027"/>
    </source>
</evidence>
<dbReference type="Pfam" id="PF13561">
    <property type="entry name" value="adh_short_C2"/>
    <property type="match status" value="1"/>
</dbReference>
<evidence type="ECO:0000259" key="4">
    <source>
        <dbReference type="SMART" id="SM00822"/>
    </source>
</evidence>
<dbReference type="PANTHER" id="PTHR24321:SF8">
    <property type="entry name" value="ESTRADIOL 17-BETA-DEHYDROGENASE 8-RELATED"/>
    <property type="match status" value="1"/>
</dbReference>
<keyword evidence="6" id="KW-1185">Reference proteome</keyword>
<evidence type="ECO:0000313" key="6">
    <source>
        <dbReference type="Proteomes" id="UP000316343"/>
    </source>
</evidence>
<dbReference type="InterPro" id="IPR020904">
    <property type="entry name" value="Sc_DH/Rdtase_CS"/>
</dbReference>
<dbReference type="OrthoDB" id="9793325at2"/>
<dbReference type="InterPro" id="IPR002347">
    <property type="entry name" value="SDR_fam"/>
</dbReference>
<dbReference type="NCBIfam" id="NF005559">
    <property type="entry name" value="PRK07231.1"/>
    <property type="match status" value="1"/>
</dbReference>
<name>A0A547P7B3_9SPHN</name>
<dbReference type="CDD" id="cd05233">
    <property type="entry name" value="SDR_c"/>
    <property type="match status" value="1"/>
</dbReference>
<dbReference type="InterPro" id="IPR057326">
    <property type="entry name" value="KR_dom"/>
</dbReference>
<dbReference type="GO" id="GO:0016491">
    <property type="term" value="F:oxidoreductase activity"/>
    <property type="evidence" value="ECO:0007669"/>
    <property type="project" value="UniProtKB-KW"/>
</dbReference>
<dbReference type="PANTHER" id="PTHR24321">
    <property type="entry name" value="DEHYDROGENASES, SHORT CHAIN"/>
    <property type="match status" value="1"/>
</dbReference>
<protein>
    <submittedName>
        <fullName evidence="5">SDR family oxidoreductase</fullName>
    </submittedName>
</protein>
<gene>
    <name evidence="5" type="ORF">FGU71_13560</name>
</gene>
<dbReference type="InterPro" id="IPR036291">
    <property type="entry name" value="NAD(P)-bd_dom_sf"/>
</dbReference>
<dbReference type="FunFam" id="3.40.50.720:FF:000084">
    <property type="entry name" value="Short-chain dehydrogenase reductase"/>
    <property type="match status" value="1"/>
</dbReference>
<dbReference type="PROSITE" id="PS00061">
    <property type="entry name" value="ADH_SHORT"/>
    <property type="match status" value="1"/>
</dbReference>
<dbReference type="RefSeq" id="WP_142789309.1">
    <property type="nucleotide sequence ID" value="NZ_VHJK01000002.1"/>
</dbReference>
<feature type="domain" description="Ketoreductase" evidence="4">
    <location>
        <begin position="8"/>
        <end position="192"/>
    </location>
</feature>
<accession>A0A547P7B3</accession>
<evidence type="ECO:0000256" key="1">
    <source>
        <dbReference type="ARBA" id="ARBA00006484"/>
    </source>
</evidence>
<dbReference type="PRINTS" id="PR00081">
    <property type="entry name" value="GDHRDH"/>
</dbReference>
<keyword evidence="2" id="KW-0560">Oxidoreductase</keyword>
<keyword evidence="3" id="KW-0520">NAD</keyword>
<evidence type="ECO:0000313" key="5">
    <source>
        <dbReference type="EMBL" id="TRD10019.1"/>
    </source>
</evidence>
<evidence type="ECO:0000256" key="2">
    <source>
        <dbReference type="ARBA" id="ARBA00023002"/>
    </source>
</evidence>
<dbReference type="EMBL" id="VHJK01000002">
    <property type="protein sequence ID" value="TRD10019.1"/>
    <property type="molecule type" value="Genomic_DNA"/>
</dbReference>
<organism evidence="5 6">
    <name type="scientific">Erythrobacter insulae</name>
    <dbReference type="NCBI Taxonomy" id="2584124"/>
    <lineage>
        <taxon>Bacteria</taxon>
        <taxon>Pseudomonadati</taxon>
        <taxon>Pseudomonadota</taxon>
        <taxon>Alphaproteobacteria</taxon>
        <taxon>Sphingomonadales</taxon>
        <taxon>Erythrobacteraceae</taxon>
        <taxon>Erythrobacter/Porphyrobacter group</taxon>
        <taxon>Erythrobacter</taxon>
    </lineage>
</organism>
<sequence>MGDRLKGKIAIITGATGGIGEASVRRFLDEGASVMMTGRNSDKLAKSAKRLGSGDRLSYFTADVVDEEQTKASIEATAERFGGLDVVFANAGIEGVIQPIEEQTQKDVLDVLQPNVIGVWNLLHHAIPHLKKRGGGSIMITSSTAGLTGFPGLSAYCASKHAVIGMMRTAAAELAPDRIRVNTINPGPIDNRMIASVENQLSTNGPESARARIEAMVPMARYGTNEEVANLAVFLASDESTYTTGSVNVIDGGLTAL</sequence>
<proteinExistence type="inferred from homology"/>
<reference evidence="5 6" key="1">
    <citation type="submission" date="2019-06" db="EMBL/GenBank/DDBJ databases">
        <title>Erythrobacter insulae sp. nov., isolated from a tidal flat.</title>
        <authorList>
            <person name="Yoon J.-H."/>
        </authorList>
    </citation>
    <scope>NUCLEOTIDE SEQUENCE [LARGE SCALE GENOMIC DNA]</scope>
    <source>
        <strain evidence="5 6">JBTF-M21</strain>
    </source>
</reference>
<dbReference type="Proteomes" id="UP000316343">
    <property type="component" value="Unassembled WGS sequence"/>
</dbReference>
<dbReference type="Gene3D" id="3.40.50.720">
    <property type="entry name" value="NAD(P)-binding Rossmann-like Domain"/>
    <property type="match status" value="1"/>
</dbReference>
<dbReference type="SMART" id="SM00822">
    <property type="entry name" value="PKS_KR"/>
    <property type="match status" value="1"/>
</dbReference>
<dbReference type="SUPFAM" id="SSF51735">
    <property type="entry name" value="NAD(P)-binding Rossmann-fold domains"/>
    <property type="match status" value="1"/>
</dbReference>
<dbReference type="AlphaFoldDB" id="A0A547P7B3"/>
<comment type="similarity">
    <text evidence="1">Belongs to the short-chain dehydrogenases/reductases (SDR) family.</text>
</comment>